<dbReference type="Proteomes" id="UP000247536">
    <property type="component" value="Unassembled WGS sequence"/>
</dbReference>
<dbReference type="PANTHER" id="PTHR43531:SF11">
    <property type="entry name" value="METHYL-ACCEPTING CHEMOTAXIS PROTEIN 3"/>
    <property type="match status" value="1"/>
</dbReference>
<dbReference type="CDD" id="cd11386">
    <property type="entry name" value="MCP_signal"/>
    <property type="match status" value="1"/>
</dbReference>
<reference evidence="7 8" key="1">
    <citation type="submission" date="2018-06" db="EMBL/GenBank/DDBJ databases">
        <title>Rhizobium wuzhouense sp. nov., isolated from roots of Oryza officinalis.</title>
        <authorList>
            <person name="Yuan T."/>
        </authorList>
    </citation>
    <scope>NUCLEOTIDE SEQUENCE [LARGE SCALE GENOMIC DNA]</scope>
    <source>
        <strain evidence="7 8">W44</strain>
    </source>
</reference>
<dbReference type="Gene3D" id="1.10.287.950">
    <property type="entry name" value="Methyl-accepting chemotaxis protein"/>
    <property type="match status" value="1"/>
</dbReference>
<evidence type="ECO:0000313" key="8">
    <source>
        <dbReference type="Proteomes" id="UP000247536"/>
    </source>
</evidence>
<dbReference type="SMART" id="SM00283">
    <property type="entry name" value="MA"/>
    <property type="match status" value="1"/>
</dbReference>
<accession>A0ABX5NR76</accession>
<dbReference type="RefSeq" id="WP_110792156.1">
    <property type="nucleotide sequence ID" value="NZ_QJRY01000004.1"/>
</dbReference>
<dbReference type="EMBL" id="QJRY01000004">
    <property type="protein sequence ID" value="PYB73388.1"/>
    <property type="molecule type" value="Genomic_DNA"/>
</dbReference>
<evidence type="ECO:0000259" key="5">
    <source>
        <dbReference type="PROSITE" id="PS50111"/>
    </source>
</evidence>
<sequence>MNLNLKIVVTAAGLALAAGIVAVAGIGAQTLQTLKVNGPIYKQIVDGKDLIADILPPPLYLIESYALANETVLHPDTAGVNVPRFDALQKAYDERREYWKSSTLPDNLRDQLYNKVLTKGDVYWSTLRNDYLPALQAGDESAIRPALLKLKTEFHDHEVSVNELVAMATEYLVGREKFAAEESASRESLQLMLGILLISTALGTVFFIHRRALKPLGEITDYMTRMAGGDLQTAVPHARRKDEIGHIATAVEVFRQAGLENQRLQAETESARSEVDRQRAARDQDRMIEAEALRFVIEALGAGLHRLAECNIRITLDEAFDARFEPLRQDFNHSIATFQTTLEKVLEETRRLLENSQEMRDASGNLATRTEQQAAALEQTSAALEQVTKTVRSSAERTHDTRELVREAKNCAEASGAVVSSAVSAMQRIETASSEIGQIIGVIDEIAFQTNLLALNAGVEAARAGDAGKGFAVVAQEVRELAQRSANAARDIKGLIQKSSVEVSSGVQLVGETGTALTQIGDYVSRIDTNVDAIAIAAREQAVGLQEISTAINSLDQMTQQNAAMVEETTAISHTLAEGAVQLTSLVNRFQLNRRSVSREGMASQARIHDASSAA</sequence>
<dbReference type="SUPFAM" id="SSF158472">
    <property type="entry name" value="HAMP domain-like"/>
    <property type="match status" value="1"/>
</dbReference>
<dbReference type="InterPro" id="IPR003660">
    <property type="entry name" value="HAMP_dom"/>
</dbReference>
<evidence type="ECO:0000256" key="4">
    <source>
        <dbReference type="SAM" id="Coils"/>
    </source>
</evidence>
<dbReference type="PROSITE" id="PS50111">
    <property type="entry name" value="CHEMOTAXIS_TRANSDUC_2"/>
    <property type="match status" value="1"/>
</dbReference>
<comment type="caution">
    <text evidence="7">The sequence shown here is derived from an EMBL/GenBank/DDBJ whole genome shotgun (WGS) entry which is preliminary data.</text>
</comment>
<feature type="domain" description="HAMP" evidence="6">
    <location>
        <begin position="291"/>
        <end position="343"/>
    </location>
</feature>
<dbReference type="Pfam" id="PF00015">
    <property type="entry name" value="MCPsignal"/>
    <property type="match status" value="1"/>
</dbReference>
<dbReference type="Gene3D" id="1.10.8.500">
    <property type="entry name" value="HAMP domain in histidine kinase"/>
    <property type="match status" value="1"/>
</dbReference>
<keyword evidence="1" id="KW-0145">Chemotaxis</keyword>
<evidence type="ECO:0000259" key="6">
    <source>
        <dbReference type="PROSITE" id="PS50885"/>
    </source>
</evidence>
<comment type="similarity">
    <text evidence="2">Belongs to the methyl-accepting chemotaxis (MCP) protein family.</text>
</comment>
<evidence type="ECO:0000256" key="2">
    <source>
        <dbReference type="ARBA" id="ARBA00029447"/>
    </source>
</evidence>
<keyword evidence="4" id="KW-0175">Coiled coil</keyword>
<name>A0ABX5NR76_9HYPH</name>
<evidence type="ECO:0000256" key="1">
    <source>
        <dbReference type="ARBA" id="ARBA00022500"/>
    </source>
</evidence>
<keyword evidence="3" id="KW-0807">Transducer</keyword>
<dbReference type="InterPro" id="IPR051310">
    <property type="entry name" value="MCP_chemotaxis"/>
</dbReference>
<dbReference type="CDD" id="cd06225">
    <property type="entry name" value="HAMP"/>
    <property type="match status" value="1"/>
</dbReference>
<feature type="coiled-coil region" evidence="4">
    <location>
        <begin position="342"/>
        <end position="387"/>
    </location>
</feature>
<dbReference type="InterPro" id="IPR004090">
    <property type="entry name" value="Chemotax_Me-accpt_rcpt"/>
</dbReference>
<evidence type="ECO:0000313" key="7">
    <source>
        <dbReference type="EMBL" id="PYB73388.1"/>
    </source>
</evidence>
<dbReference type="PRINTS" id="PR00260">
    <property type="entry name" value="CHEMTRNSDUCR"/>
</dbReference>
<dbReference type="SMART" id="SM00304">
    <property type="entry name" value="HAMP"/>
    <property type="match status" value="1"/>
</dbReference>
<dbReference type="SUPFAM" id="SSF58104">
    <property type="entry name" value="Methyl-accepting chemotaxis protein (MCP) signaling domain"/>
    <property type="match status" value="1"/>
</dbReference>
<organism evidence="7 8">
    <name type="scientific">Rhizobium wuzhouense</name>
    <dbReference type="NCBI Taxonomy" id="1986026"/>
    <lineage>
        <taxon>Bacteria</taxon>
        <taxon>Pseudomonadati</taxon>
        <taxon>Pseudomonadota</taxon>
        <taxon>Alphaproteobacteria</taxon>
        <taxon>Hyphomicrobiales</taxon>
        <taxon>Rhizobiaceae</taxon>
        <taxon>Rhizobium/Agrobacterium group</taxon>
        <taxon>Rhizobium</taxon>
    </lineage>
</organism>
<dbReference type="Pfam" id="PF00672">
    <property type="entry name" value="HAMP"/>
    <property type="match status" value="1"/>
</dbReference>
<feature type="domain" description="HAMP" evidence="6">
    <location>
        <begin position="210"/>
        <end position="263"/>
    </location>
</feature>
<keyword evidence="8" id="KW-1185">Reference proteome</keyword>
<evidence type="ECO:0000256" key="3">
    <source>
        <dbReference type="PROSITE-ProRule" id="PRU00284"/>
    </source>
</evidence>
<dbReference type="PANTHER" id="PTHR43531">
    <property type="entry name" value="PROTEIN ICFG"/>
    <property type="match status" value="1"/>
</dbReference>
<protein>
    <submittedName>
        <fullName evidence="7">Methyl-accepting chemotaxis protein</fullName>
    </submittedName>
</protein>
<gene>
    <name evidence="7" type="ORF">DMY87_11830</name>
</gene>
<feature type="domain" description="Methyl-accepting transducer" evidence="5">
    <location>
        <begin position="348"/>
        <end position="577"/>
    </location>
</feature>
<dbReference type="InterPro" id="IPR004089">
    <property type="entry name" value="MCPsignal_dom"/>
</dbReference>
<proteinExistence type="inferred from homology"/>
<dbReference type="PROSITE" id="PS50885">
    <property type="entry name" value="HAMP"/>
    <property type="match status" value="2"/>
</dbReference>